<evidence type="ECO:0000256" key="3">
    <source>
        <dbReference type="ARBA" id="ARBA00012737"/>
    </source>
</evidence>
<dbReference type="InterPro" id="IPR033738">
    <property type="entry name" value="AsnB_N"/>
</dbReference>
<dbReference type="InterPro" id="IPR014729">
    <property type="entry name" value="Rossmann-like_a/b/a_fold"/>
</dbReference>
<dbReference type="PANTHER" id="PTHR43284:SF1">
    <property type="entry name" value="ASPARAGINE SYNTHETASE"/>
    <property type="match status" value="1"/>
</dbReference>
<evidence type="ECO:0000256" key="5">
    <source>
        <dbReference type="ARBA" id="ARBA00022840"/>
    </source>
</evidence>
<dbReference type="CDD" id="cd00712">
    <property type="entry name" value="AsnB"/>
    <property type="match status" value="1"/>
</dbReference>
<proteinExistence type="inferred from homology"/>
<dbReference type="Pfam" id="PF00733">
    <property type="entry name" value="Asn_synthase"/>
    <property type="match status" value="1"/>
</dbReference>
<dbReference type="InterPro" id="IPR017932">
    <property type="entry name" value="GATase_2_dom"/>
</dbReference>
<dbReference type="Pfam" id="PF13537">
    <property type="entry name" value="GATase_7"/>
    <property type="match status" value="1"/>
</dbReference>
<dbReference type="SUPFAM" id="SSF52402">
    <property type="entry name" value="Adenine nucleotide alpha hydrolases-like"/>
    <property type="match status" value="1"/>
</dbReference>
<dbReference type="PIRSF" id="PIRSF001589">
    <property type="entry name" value="Asn_synthetase_glu-h"/>
    <property type="match status" value="1"/>
</dbReference>
<dbReference type="Gene3D" id="3.40.50.620">
    <property type="entry name" value="HUPs"/>
    <property type="match status" value="1"/>
</dbReference>
<dbReference type="EMBL" id="JBHRTI010000010">
    <property type="protein sequence ID" value="MFC3149135.1"/>
    <property type="molecule type" value="Genomic_DNA"/>
</dbReference>
<dbReference type="SUPFAM" id="SSF56235">
    <property type="entry name" value="N-terminal nucleophile aminohydrolases (Ntn hydrolases)"/>
    <property type="match status" value="1"/>
</dbReference>
<keyword evidence="9" id="KW-0436">Ligase</keyword>
<dbReference type="EC" id="6.3.5.4" evidence="3"/>
<evidence type="ECO:0000313" key="9">
    <source>
        <dbReference type="EMBL" id="MFC3149135.1"/>
    </source>
</evidence>
<reference evidence="10" key="1">
    <citation type="journal article" date="2019" name="Int. J. Syst. Evol. Microbiol.">
        <title>The Global Catalogue of Microorganisms (GCM) 10K type strain sequencing project: providing services to taxonomists for standard genome sequencing and annotation.</title>
        <authorList>
            <consortium name="The Broad Institute Genomics Platform"/>
            <consortium name="The Broad Institute Genome Sequencing Center for Infectious Disease"/>
            <person name="Wu L."/>
            <person name="Ma J."/>
        </authorList>
    </citation>
    <scope>NUCLEOTIDE SEQUENCE [LARGE SCALE GENOMIC DNA]</scope>
    <source>
        <strain evidence="10">KCTC 52168</strain>
    </source>
</reference>
<feature type="domain" description="Glutamine amidotransferase type-2" evidence="8">
    <location>
        <begin position="2"/>
        <end position="210"/>
    </location>
</feature>
<dbReference type="RefSeq" id="WP_377306158.1">
    <property type="nucleotide sequence ID" value="NZ_CP180191.1"/>
</dbReference>
<dbReference type="InterPro" id="IPR001962">
    <property type="entry name" value="Asn_synthase"/>
</dbReference>
<dbReference type="Proteomes" id="UP001595556">
    <property type="component" value="Unassembled WGS sequence"/>
</dbReference>
<dbReference type="NCBIfam" id="TIGR01536">
    <property type="entry name" value="asn_synth_AEB"/>
    <property type="match status" value="1"/>
</dbReference>
<evidence type="ECO:0000256" key="1">
    <source>
        <dbReference type="ARBA" id="ARBA00005187"/>
    </source>
</evidence>
<keyword evidence="5" id="KW-0067">ATP-binding</keyword>
<evidence type="ECO:0000256" key="7">
    <source>
        <dbReference type="ARBA" id="ARBA00048741"/>
    </source>
</evidence>
<dbReference type="PANTHER" id="PTHR43284">
    <property type="entry name" value="ASPARAGINE SYNTHETASE (GLUTAMINE-HYDROLYZING)"/>
    <property type="match status" value="1"/>
</dbReference>
<comment type="caution">
    <text evidence="9">The sequence shown here is derived from an EMBL/GenBank/DDBJ whole genome shotgun (WGS) entry which is preliminary data.</text>
</comment>
<name>A0ABV7HAJ4_9BURK</name>
<dbReference type="InterPro" id="IPR029055">
    <property type="entry name" value="Ntn_hydrolases_N"/>
</dbReference>
<dbReference type="PROSITE" id="PS51278">
    <property type="entry name" value="GATASE_TYPE_2"/>
    <property type="match status" value="1"/>
</dbReference>
<protein>
    <recommendedName>
        <fullName evidence="3">asparagine synthase (glutamine-hydrolyzing)</fullName>
        <ecNumber evidence="3">6.3.5.4</ecNumber>
    </recommendedName>
</protein>
<evidence type="ECO:0000313" key="10">
    <source>
        <dbReference type="Proteomes" id="UP001595556"/>
    </source>
</evidence>
<keyword evidence="10" id="KW-1185">Reference proteome</keyword>
<dbReference type="GO" id="GO:0004066">
    <property type="term" value="F:asparagine synthase (glutamine-hydrolyzing) activity"/>
    <property type="evidence" value="ECO:0007669"/>
    <property type="project" value="UniProtKB-EC"/>
</dbReference>
<evidence type="ECO:0000256" key="4">
    <source>
        <dbReference type="ARBA" id="ARBA00022741"/>
    </source>
</evidence>
<dbReference type="CDD" id="cd01991">
    <property type="entry name" value="Asn_synthase_B_C"/>
    <property type="match status" value="1"/>
</dbReference>
<dbReference type="Gene3D" id="3.60.20.10">
    <property type="entry name" value="Glutamine Phosphoribosylpyrophosphate, subunit 1, domain 1"/>
    <property type="match status" value="1"/>
</dbReference>
<sequence>MCGISGALDSPRYNASSANQLLRRRGPDGCGYWTSVDGRLALSHVRLSIIDTSSAGHQPMVTPDQRVAMVFNGEIYNFRELRTELEADGYRFNGHSDSEVLLYLFARDGSECFGRLNGIFTAAFWEQDKGLLTLVRDPIGVKPLYYSESANGFSFASEMKALLRCGVVQPHLAAHAVLAHIGFLWSPGRDTLVRDVHKVLPGHVLRVKDGRIISDEPYRPLKFNRLSAPKTVAAAADAVGMAVRTAVERQMVSDVPLGAFLSGGLDSSAVAAFAQQHREKQGAGTSGRLQCFSIEVRDGSTAAEGFADDLPYARRVADHLGVDLHVVQAGKEMMNRLPEMIYLLDEPTPDPAALNTLLISELARSQGIKVLLSGSGGDDIFTGYRRHYAFMQERWWANLPQTLRRGLAQTTSLLPVSSPLTRRIRKAFQYAGQDADKRLVSYFLWANPGDALSLLSPDLRAGLTAEDLFSPMLKTLGELPAAEAPLNRMLYLECKHFLADHNLNYTDKMGMAAGVEVRVPLLDLDLVDLACSLPSNLKQHGRIGKWIFKKAMEPYLPSDVIYRPKTGFGVPLRHWLQTILKPLAEDALSESSLRARGIFDAAAVRELRNRDHRGQIDATYTIFSLICLELWCRQYIDGNYALDPNL</sequence>
<evidence type="ECO:0000256" key="2">
    <source>
        <dbReference type="ARBA" id="ARBA00005752"/>
    </source>
</evidence>
<evidence type="ECO:0000256" key="6">
    <source>
        <dbReference type="ARBA" id="ARBA00022962"/>
    </source>
</evidence>
<keyword evidence="6" id="KW-0315">Glutamine amidotransferase</keyword>
<comment type="similarity">
    <text evidence="2">Belongs to the asparagine synthetase family.</text>
</comment>
<accession>A0ABV7HAJ4</accession>
<organism evidence="9 10">
    <name type="scientific">Piscinibacterium candidicorallinum</name>
    <dbReference type="NCBI Taxonomy" id="1793872"/>
    <lineage>
        <taxon>Bacteria</taxon>
        <taxon>Pseudomonadati</taxon>
        <taxon>Pseudomonadota</taxon>
        <taxon>Betaproteobacteria</taxon>
        <taxon>Burkholderiales</taxon>
        <taxon>Piscinibacterium</taxon>
    </lineage>
</organism>
<evidence type="ECO:0000259" key="8">
    <source>
        <dbReference type="PROSITE" id="PS51278"/>
    </source>
</evidence>
<dbReference type="InterPro" id="IPR006426">
    <property type="entry name" value="Asn_synth_AEB"/>
</dbReference>
<gene>
    <name evidence="9" type="primary">asnB</name>
    <name evidence="9" type="ORF">ACFOEN_16050</name>
</gene>
<comment type="pathway">
    <text evidence="1">Amino-acid biosynthesis; L-asparagine biosynthesis; L-asparagine from L-aspartate (L-Gln route): step 1/1.</text>
</comment>
<comment type="catalytic activity">
    <reaction evidence="7">
        <text>L-aspartate + L-glutamine + ATP + H2O = L-asparagine + L-glutamate + AMP + diphosphate + H(+)</text>
        <dbReference type="Rhea" id="RHEA:12228"/>
        <dbReference type="ChEBI" id="CHEBI:15377"/>
        <dbReference type="ChEBI" id="CHEBI:15378"/>
        <dbReference type="ChEBI" id="CHEBI:29985"/>
        <dbReference type="ChEBI" id="CHEBI:29991"/>
        <dbReference type="ChEBI" id="CHEBI:30616"/>
        <dbReference type="ChEBI" id="CHEBI:33019"/>
        <dbReference type="ChEBI" id="CHEBI:58048"/>
        <dbReference type="ChEBI" id="CHEBI:58359"/>
        <dbReference type="ChEBI" id="CHEBI:456215"/>
        <dbReference type="EC" id="6.3.5.4"/>
    </reaction>
</comment>
<keyword evidence="4" id="KW-0547">Nucleotide-binding</keyword>
<dbReference type="InterPro" id="IPR051786">
    <property type="entry name" value="ASN_synthetase/amidase"/>
</dbReference>